<dbReference type="SUPFAM" id="SSF52833">
    <property type="entry name" value="Thioredoxin-like"/>
    <property type="match status" value="1"/>
</dbReference>
<keyword evidence="3" id="KW-1185">Reference proteome</keyword>
<gene>
    <name evidence="2" type="ORF">DFL_000017</name>
</gene>
<reference evidence="2 3" key="1">
    <citation type="submission" date="2019-01" db="EMBL/GenBank/DDBJ databases">
        <title>Intercellular communication is required for trap formation in the nematode-trapping fungus Duddingtonia flagrans.</title>
        <authorList>
            <person name="Youssar L."/>
            <person name="Wernet V."/>
            <person name="Hensel N."/>
            <person name="Hildebrandt H.-G."/>
            <person name="Fischer R."/>
        </authorList>
    </citation>
    <scope>NUCLEOTIDE SEQUENCE [LARGE SCALE GENOMIC DNA]</scope>
    <source>
        <strain evidence="2 3">CBS H-5679</strain>
    </source>
</reference>
<dbReference type="Pfam" id="PF00085">
    <property type="entry name" value="Thioredoxin"/>
    <property type="match status" value="1"/>
</dbReference>
<name>A0A437ACK5_ARTFL</name>
<dbReference type="GeneID" id="93582328"/>
<evidence type="ECO:0000313" key="2">
    <source>
        <dbReference type="EMBL" id="RVD88993.1"/>
    </source>
</evidence>
<comment type="caution">
    <text evidence="2">The sequence shown here is derived from an EMBL/GenBank/DDBJ whole genome shotgun (WGS) entry which is preliminary data.</text>
</comment>
<dbReference type="OrthoDB" id="5271260at2759"/>
<dbReference type="Proteomes" id="UP000283090">
    <property type="component" value="Unassembled WGS sequence"/>
</dbReference>
<dbReference type="InterPro" id="IPR036249">
    <property type="entry name" value="Thioredoxin-like_sf"/>
</dbReference>
<feature type="domain" description="Thioredoxin" evidence="1">
    <location>
        <begin position="10"/>
        <end position="87"/>
    </location>
</feature>
<dbReference type="InterPro" id="IPR013766">
    <property type="entry name" value="Thioredoxin_domain"/>
</dbReference>
<accession>A0A437ACK5</accession>
<proteinExistence type="predicted"/>
<organism evidence="2 3">
    <name type="scientific">Arthrobotrys flagrans</name>
    <name type="common">Nematode-trapping fungus</name>
    <name type="synonym">Trichothecium flagrans</name>
    <dbReference type="NCBI Taxonomy" id="97331"/>
    <lineage>
        <taxon>Eukaryota</taxon>
        <taxon>Fungi</taxon>
        <taxon>Dikarya</taxon>
        <taxon>Ascomycota</taxon>
        <taxon>Pezizomycotina</taxon>
        <taxon>Orbiliomycetes</taxon>
        <taxon>Orbiliales</taxon>
        <taxon>Orbiliaceae</taxon>
        <taxon>Arthrobotrys</taxon>
    </lineage>
</organism>
<dbReference type="AlphaFoldDB" id="A0A437ACK5"/>
<protein>
    <recommendedName>
        <fullName evidence="1">Thioredoxin domain-containing protein</fullName>
    </recommendedName>
</protein>
<dbReference type="Gene3D" id="3.40.30.10">
    <property type="entry name" value="Glutaredoxin"/>
    <property type="match status" value="1"/>
</dbReference>
<dbReference type="RefSeq" id="XP_067494537.1">
    <property type="nucleotide sequence ID" value="XM_067630357.1"/>
</dbReference>
<dbReference type="CDD" id="cd02947">
    <property type="entry name" value="TRX_family"/>
    <property type="match status" value="1"/>
</dbReference>
<dbReference type="EMBL" id="SAEB01000001">
    <property type="protein sequence ID" value="RVD88993.1"/>
    <property type="molecule type" value="Genomic_DNA"/>
</dbReference>
<evidence type="ECO:0000313" key="3">
    <source>
        <dbReference type="Proteomes" id="UP000283090"/>
    </source>
</evidence>
<evidence type="ECO:0000259" key="1">
    <source>
        <dbReference type="Pfam" id="PF00085"/>
    </source>
</evidence>
<sequence length="145" mass="16372">MPMETDEVETFEAFQAKLTLGKPTAVFLFWTECGYCDAIAPFFEEQSLHDSHKHIEFFRVDKESDLGRRFRANYSIKGYPRFLVFNVPNISGVSAVPGRRIHGDNTVIIEKGGDKQALLSETLAHCSGRLAKPKGRGRKRVPTKI</sequence>
<dbReference type="VEuPathDB" id="FungiDB:DFL_000017"/>